<dbReference type="Pfam" id="PF00501">
    <property type="entry name" value="AMP-binding"/>
    <property type="match status" value="1"/>
</dbReference>
<dbReference type="GO" id="GO:0004467">
    <property type="term" value="F:long-chain fatty acid-CoA ligase activity"/>
    <property type="evidence" value="ECO:0007669"/>
    <property type="project" value="TreeGrafter"/>
</dbReference>
<dbReference type="GO" id="GO:0016020">
    <property type="term" value="C:membrane"/>
    <property type="evidence" value="ECO:0007669"/>
    <property type="project" value="TreeGrafter"/>
</dbReference>
<dbReference type="InterPro" id="IPR000873">
    <property type="entry name" value="AMP-dep_synth/lig_dom"/>
</dbReference>
<dbReference type="Gene3D" id="3.40.50.12780">
    <property type="entry name" value="N-terminal domain of ligase-like"/>
    <property type="match status" value="1"/>
</dbReference>
<keyword evidence="3" id="KW-1185">Reference proteome</keyword>
<dbReference type="Proteomes" id="UP000265618">
    <property type="component" value="Unassembled WGS sequence"/>
</dbReference>
<dbReference type="InterPro" id="IPR042099">
    <property type="entry name" value="ANL_N_sf"/>
</dbReference>
<dbReference type="PROSITE" id="PS00455">
    <property type="entry name" value="AMP_BINDING"/>
    <property type="match status" value="1"/>
</dbReference>
<dbReference type="PANTHER" id="PTHR43272:SF107">
    <property type="entry name" value="LONG-CHAIN-FATTY-ACID--COA LIGASE 5"/>
    <property type="match status" value="1"/>
</dbReference>
<dbReference type="InterPro" id="IPR020845">
    <property type="entry name" value="AMP-binding_CS"/>
</dbReference>
<organism evidence="2 3">
    <name type="scientific">Kipferlia bialata</name>
    <dbReference type="NCBI Taxonomy" id="797122"/>
    <lineage>
        <taxon>Eukaryota</taxon>
        <taxon>Metamonada</taxon>
        <taxon>Carpediemonas-like organisms</taxon>
        <taxon>Kipferlia</taxon>
    </lineage>
</organism>
<protein>
    <recommendedName>
        <fullName evidence="1">AMP-dependent synthetase/ligase domain-containing protein</fullName>
    </recommendedName>
</protein>
<dbReference type="AlphaFoldDB" id="A0A9K3D8X9"/>
<feature type="domain" description="AMP-dependent synthetase/ligase" evidence="1">
    <location>
        <begin position="10"/>
        <end position="287"/>
    </location>
</feature>
<dbReference type="GO" id="GO:0005783">
    <property type="term" value="C:endoplasmic reticulum"/>
    <property type="evidence" value="ECO:0007669"/>
    <property type="project" value="TreeGrafter"/>
</dbReference>
<comment type="caution">
    <text evidence="2">The sequence shown here is derived from an EMBL/GenBank/DDBJ whole genome shotgun (WGS) entry which is preliminary data.</text>
</comment>
<accession>A0A9K3D8X9</accession>
<evidence type="ECO:0000313" key="2">
    <source>
        <dbReference type="EMBL" id="GIQ89860.1"/>
    </source>
</evidence>
<name>A0A9K3D8X9_9EUKA</name>
<feature type="non-terminal residue" evidence="2">
    <location>
        <position position="1"/>
    </location>
</feature>
<dbReference type="PANTHER" id="PTHR43272">
    <property type="entry name" value="LONG-CHAIN-FATTY-ACID--COA LIGASE"/>
    <property type="match status" value="1"/>
</dbReference>
<proteinExistence type="predicted"/>
<gene>
    <name evidence="2" type="ORF">KIPB_012458</name>
</gene>
<evidence type="ECO:0000259" key="1">
    <source>
        <dbReference type="Pfam" id="PF00501"/>
    </source>
</evidence>
<dbReference type="SUPFAM" id="SSF56801">
    <property type="entry name" value="Acetyl-CoA synthetase-like"/>
    <property type="match status" value="1"/>
</dbReference>
<dbReference type="EMBL" id="BDIP01005515">
    <property type="protein sequence ID" value="GIQ89860.1"/>
    <property type="molecule type" value="Genomic_DNA"/>
</dbReference>
<evidence type="ECO:0000313" key="3">
    <source>
        <dbReference type="Proteomes" id="UP000265618"/>
    </source>
</evidence>
<dbReference type="OrthoDB" id="1700726at2759"/>
<reference evidence="2 3" key="1">
    <citation type="journal article" date="2018" name="PLoS ONE">
        <title>The draft genome of Kipferlia bialata reveals reductive genome evolution in fornicate parasites.</title>
        <authorList>
            <person name="Tanifuji G."/>
            <person name="Takabayashi S."/>
            <person name="Kume K."/>
            <person name="Takagi M."/>
            <person name="Nakayama T."/>
            <person name="Kamikawa R."/>
            <person name="Inagaki Y."/>
            <person name="Hashimoto T."/>
        </authorList>
    </citation>
    <scope>NUCLEOTIDE SEQUENCE [LARGE SCALE GENOMIC DNA]</scope>
    <source>
        <strain evidence="2">NY0173</strain>
    </source>
</reference>
<sequence length="338" mass="36960">MASLKAESVPEDAPVTPDTLCAIFYTSGTTGVPKGVPVTHRSFVITAVNYYVRMPVFPSKDLPGPPQHVTFSYLPTAHVFAHVIEILTLLNGWKIGYFSGSTARMISDAQALRPTFMCMVPRVASKIQSAIVNGINEKGGISKVMFNMALKRKCSAMLKAKPRSPLARGQSKMWDKLVFSKTAALLGGRMQHIASGAALLKPEDGRFIKAAFCCQMFIGYGSTETAALATGTMPWLCDFRSVGHLFRDSEARLVSYPALGYDATPSDGSNPKGELQLRGPTVFTEYYKDPEATAECFDDGWYRTGDMAELYPEGDIRLIGRAGRIIKLQQGEYVNLES</sequence>